<evidence type="ECO:0000259" key="3">
    <source>
        <dbReference type="Pfam" id="PF24883"/>
    </source>
</evidence>
<accession>I1REE7</accession>
<evidence type="ECO:0000313" key="5">
    <source>
        <dbReference type="EnsemblFungi" id="CEF74264"/>
    </source>
</evidence>
<feature type="repeat" description="ANK" evidence="2">
    <location>
        <begin position="943"/>
        <end position="983"/>
    </location>
</feature>
<dbReference type="PANTHER" id="PTHR10039:SF17">
    <property type="entry name" value="FUNGAL STAND N-TERMINAL GOODBYE DOMAIN-CONTAINING PROTEIN-RELATED"/>
    <property type="match status" value="1"/>
</dbReference>
<dbReference type="InParanoid" id="I1REE7"/>
<dbReference type="EMBL" id="HG970332">
    <property type="protein sequence ID" value="CEF74264.1"/>
    <property type="molecule type" value="Genomic_DNA"/>
</dbReference>
<dbReference type="InterPro" id="IPR027417">
    <property type="entry name" value="P-loop_NTPase"/>
</dbReference>
<reference evidence="5 6" key="1">
    <citation type="journal article" date="2007" name="Science">
        <title>The Fusarium graminearum genome reveals a link between localized polymorphism and pathogen specialization.</title>
        <authorList>
            <person name="Cuomo C.A."/>
            <person name="Gueldener U."/>
            <person name="Xu J.-R."/>
            <person name="Trail F."/>
            <person name="Turgeon B.G."/>
            <person name="Di Pietro A."/>
            <person name="Walton J.D."/>
            <person name="Ma L.-J."/>
            <person name="Baker S.E."/>
            <person name="Rep M."/>
            <person name="Adam G."/>
            <person name="Antoniw J."/>
            <person name="Baldwin T."/>
            <person name="Calvo S.E."/>
            <person name="Chang Y.-L."/>
            <person name="DeCaprio D."/>
            <person name="Gale L.R."/>
            <person name="Gnerre S."/>
            <person name="Goswami R.S."/>
            <person name="Hammond-Kosack K."/>
            <person name="Harris L.J."/>
            <person name="Hilburn K."/>
            <person name="Kennell J.C."/>
            <person name="Kroken S."/>
            <person name="Magnuson J.K."/>
            <person name="Mannhaupt G."/>
            <person name="Mauceli E.W."/>
            <person name="Mewes H.-W."/>
            <person name="Mitterbauer R."/>
            <person name="Muehlbauer G."/>
            <person name="Muensterkoetter M."/>
            <person name="Nelson D."/>
            <person name="O'Donnell K."/>
            <person name="Ouellet T."/>
            <person name="Qi W."/>
            <person name="Quesneville H."/>
            <person name="Roncero M.I.G."/>
            <person name="Seong K.-Y."/>
            <person name="Tetko I.V."/>
            <person name="Urban M."/>
            <person name="Waalwijk C."/>
            <person name="Ward T.J."/>
            <person name="Yao J."/>
            <person name="Birren B.W."/>
            <person name="Kistler H.C."/>
        </authorList>
    </citation>
    <scope>NUCLEOTIDE SEQUENCE [LARGE SCALE GENOMIC DNA]</scope>
    <source>
        <strain evidence="6">ATCC MYA-4620 / CBS 123657 / FGSC 9075 / NRRL 31084 / PH-1</strain>
        <strain evidence="5">PH-1 / ATCC MYA-4620 / FGSC 9075 / NRRL 31084</strain>
    </source>
</reference>
<dbReference type="InterPro" id="IPR036770">
    <property type="entry name" value="Ankyrin_rpt-contain_sf"/>
</dbReference>
<protein>
    <submittedName>
        <fullName evidence="4">Chromosome 1, complete genome</fullName>
    </submittedName>
</protein>
<dbReference type="Gene3D" id="3.40.50.300">
    <property type="entry name" value="P-loop containing nucleotide triphosphate hydrolases"/>
    <property type="match status" value="1"/>
</dbReference>
<dbReference type="Pfam" id="PF24883">
    <property type="entry name" value="NPHP3_N"/>
    <property type="match status" value="1"/>
</dbReference>
<dbReference type="InterPro" id="IPR002110">
    <property type="entry name" value="Ankyrin_rpt"/>
</dbReference>
<dbReference type="PANTHER" id="PTHR10039">
    <property type="entry name" value="AMELOGENIN"/>
    <property type="match status" value="1"/>
</dbReference>
<keyword evidence="6" id="KW-1185">Reference proteome</keyword>
<evidence type="ECO:0000313" key="4">
    <source>
        <dbReference type="EMBL" id="CEF74264.1"/>
    </source>
</evidence>
<dbReference type="PROSITE" id="PS50088">
    <property type="entry name" value="ANK_REPEAT"/>
    <property type="match status" value="1"/>
</dbReference>
<dbReference type="Gene3D" id="1.25.40.20">
    <property type="entry name" value="Ankyrin repeat-containing domain"/>
    <property type="match status" value="1"/>
</dbReference>
<dbReference type="EnsemblFungi" id="CEF74264">
    <property type="protein sequence ID" value="CEF74264"/>
    <property type="gene ID" value="FGRRES_02035"/>
</dbReference>
<dbReference type="InterPro" id="IPR056884">
    <property type="entry name" value="NPHP3-like_N"/>
</dbReference>
<gene>
    <name evidence="5" type="primary">FG02035.1</name>
    <name evidence="4" type="ORF">FGRAMPH1_01T04915</name>
</gene>
<reference evidence="4 6" key="3">
    <citation type="journal article" date="2015" name="BMC Genomics">
        <title>The completed genome sequence of the pathogenic ascomycete fungus Fusarium graminearum.</title>
        <authorList>
            <person name="King R."/>
            <person name="Urban M."/>
            <person name="Hammond-Kosack M.C."/>
            <person name="Hassani-Pak K."/>
            <person name="Hammond-Kosack K.E."/>
        </authorList>
    </citation>
    <scope>NUCLEOTIDE SEQUENCE [LARGE SCALE GENOMIC DNA]</scope>
    <source>
        <strain evidence="6">ATCC MYA-4620 / CBS 123657 / FGSC 9075 / NRRL 31084 / PH-1</strain>
        <strain evidence="4">PH-1</strain>
    </source>
</reference>
<keyword evidence="1" id="KW-0677">Repeat</keyword>
<sequence>MAEIVNVKDAASRLAQFADEAVSFFQQLNSSNKDIIKRLEQWESLSRLANEVESVPSTDSNDTEKQLEFTTQILLHCSEITKDILTGFDWREFTLDDPGLVTVYDRLNGKRVKTLFEDLEREQLCLVAFRESEFKTLSCVPKFTNQPEYSDSFKEREKELLHYLFVTDPRQDLASLESAKGHVTEGTCAWITEIPDFRYWLLPPSKCKGLIIQGSQGTGKTMLSSYIAGQLERLSGHTPDETVLYFFCNQGNIYKNSATAVLRGLIWQLCKLRPQLIHHGLGKIRAHGSDRIALAKNMVEILWQIFIAMLRDPAAGAITCILDGIDECDVSSIRGLTDRFSELLTSPKSPQNFRLLMTCLSAPVQIKHKDTFSILSLDSELQENNACDVQLYINTSLKEIAQDNEWPLQLHSKVETALASRPNQSFHWASLVLSDLRYKSQLQIPLHIRCLSNSFETIYGNILQEISVEHRKRVRLLFSWLLLAYHPLTIEELNALIGDQNSDSETSIEDLKACIRVCRSLVVIRPETKKLGLEYETMQTIQLSQRSVRDFLHRYMTAERAGPGAFQIHTDKDHESISSRCLDLMEELLPIWSEDNTDERSDLVLPYATRFWFRHLGECPQLLQDDKIAAKAMSFLTQDHVSRGLWFTYLSKFKDTREYIKRQWTARKHGHHFPTVNGLGEITNVIMVEQPKDLISAERLSALQLASLLGMIPIVRKIIDTTNLARYLRQTNIRSSLYSVYFTHPRSRTRISETQEGQPILATAELVAMTPLELAVFEGHREVVSLLLDSHPHSSMRPDSNFALETAISQCDREMVKLLMGAGASKLKASKNFDGPIGTAMANNRLDVVRFLCNSDNNIWEREDSKRDEITYALLHLANDATPYPHDEPRFEEYARVLLQGNASPNGTVSCREGHSLRHLKYGVLQLLHSRGITLQALGPFPDEQTPLMLAISSMHLSCDGVDPTEIVQFLLDSGASVNQTDRKGWSALHHVANQIALGRAKKAWEDMHDGEEYRLYAIAGLLIEAGINQDLEDREKRKAADILEIVGAPVWKRDNSCFYFWPSSSALKENTIDDKKKTHKVDLAALMSICISYQP</sequence>
<accession>A0A098D5P1</accession>
<dbReference type="SUPFAM" id="SSF52540">
    <property type="entry name" value="P-loop containing nucleoside triphosphate hydrolases"/>
    <property type="match status" value="2"/>
</dbReference>
<proteinExistence type="predicted"/>
<dbReference type="OrthoDB" id="20872at2759"/>
<reference evidence="5" key="4">
    <citation type="submission" date="2017-01" db="UniProtKB">
        <authorList>
            <consortium name="EnsemblFungi"/>
        </authorList>
    </citation>
    <scope>IDENTIFICATION</scope>
    <source>
        <strain evidence="5">PH-1 / ATCC MYA-4620 / FGSC 9075 / NRRL 31084</strain>
    </source>
</reference>
<feature type="domain" description="Nephrocystin 3-like N-terminal" evidence="3">
    <location>
        <begin position="186"/>
        <end position="359"/>
    </location>
</feature>
<dbReference type="AlphaFoldDB" id="I1REE7"/>
<reference evidence="5 6" key="2">
    <citation type="journal article" date="2010" name="Nature">
        <title>Comparative genomics reveals mobile pathogenicity chromosomes in Fusarium.</title>
        <authorList>
            <person name="Ma L.J."/>
            <person name="van der Does H.C."/>
            <person name="Borkovich K.A."/>
            <person name="Coleman J.J."/>
            <person name="Daboussi M.J."/>
            <person name="Di Pietro A."/>
            <person name="Dufresne M."/>
            <person name="Freitag M."/>
            <person name="Grabherr M."/>
            <person name="Henrissat B."/>
            <person name="Houterman P.M."/>
            <person name="Kang S."/>
            <person name="Shim W.B."/>
            <person name="Woloshuk C."/>
            <person name="Xie X."/>
            <person name="Xu J.R."/>
            <person name="Antoniw J."/>
            <person name="Baker S.E."/>
            <person name="Bluhm B.H."/>
            <person name="Breakspear A."/>
            <person name="Brown D.W."/>
            <person name="Butchko R.A."/>
            <person name="Chapman S."/>
            <person name="Coulson R."/>
            <person name="Coutinho P.M."/>
            <person name="Danchin E.G."/>
            <person name="Diener A."/>
            <person name="Gale L.R."/>
            <person name="Gardiner D.M."/>
            <person name="Goff S."/>
            <person name="Hammond-Kosack K.E."/>
            <person name="Hilburn K."/>
            <person name="Hua-Van A."/>
            <person name="Jonkers W."/>
            <person name="Kazan K."/>
            <person name="Kodira C.D."/>
            <person name="Koehrsen M."/>
            <person name="Kumar L."/>
            <person name="Lee Y.H."/>
            <person name="Li L."/>
            <person name="Manners J.M."/>
            <person name="Miranda-Saavedra D."/>
            <person name="Mukherjee M."/>
            <person name="Park G."/>
            <person name="Park J."/>
            <person name="Park S.Y."/>
            <person name="Proctor R.H."/>
            <person name="Regev A."/>
            <person name="Ruiz-Roldan M.C."/>
            <person name="Sain D."/>
            <person name="Sakthikumar S."/>
            <person name="Sykes S."/>
            <person name="Schwartz D.C."/>
            <person name="Turgeon B.G."/>
            <person name="Wapinski I."/>
            <person name="Yoder O."/>
            <person name="Young S."/>
            <person name="Zeng Q."/>
            <person name="Zhou S."/>
            <person name="Galagan J."/>
            <person name="Cuomo C.A."/>
            <person name="Kistler H.C."/>
            <person name="Rep M."/>
        </authorList>
    </citation>
    <scope>GENOME REANNOTATION</scope>
    <source>
        <strain evidence="6">ATCC MYA-4620 / CBS 123657 / FGSC 9075 / NRRL 31084 / PH-1</strain>
        <strain evidence="5">PH-1 / ATCC MYA-4620 / FGSC 9075 / NRRL 31084</strain>
    </source>
</reference>
<dbReference type="RefSeq" id="XP_011317908.1">
    <property type="nucleotide sequence ID" value="XM_011319606.1"/>
</dbReference>
<dbReference type="KEGG" id="fgr:FGSG_02035"/>
<dbReference type="Proteomes" id="UP000070720">
    <property type="component" value="Chromosome 1"/>
</dbReference>
<evidence type="ECO:0000313" key="6">
    <source>
        <dbReference type="Proteomes" id="UP000070720"/>
    </source>
</evidence>
<dbReference type="VEuPathDB" id="FungiDB:FGRAMPH1_01G04915"/>
<dbReference type="PROSITE" id="PS50297">
    <property type="entry name" value="ANK_REP_REGION"/>
    <property type="match status" value="1"/>
</dbReference>
<dbReference type="HOGENOM" id="CLU_285454_0_0_1"/>
<dbReference type="SUPFAM" id="SSF48403">
    <property type="entry name" value="Ankyrin repeat"/>
    <property type="match status" value="1"/>
</dbReference>
<evidence type="ECO:0000256" key="2">
    <source>
        <dbReference type="PROSITE-ProRule" id="PRU00023"/>
    </source>
</evidence>
<evidence type="ECO:0000256" key="1">
    <source>
        <dbReference type="ARBA" id="ARBA00022737"/>
    </source>
</evidence>
<dbReference type="Pfam" id="PF00023">
    <property type="entry name" value="Ank"/>
    <property type="match status" value="1"/>
</dbReference>
<dbReference type="eggNOG" id="KOG4177">
    <property type="taxonomic scope" value="Eukaryota"/>
</dbReference>
<dbReference type="SMART" id="SM00248">
    <property type="entry name" value="ANK"/>
    <property type="match status" value="6"/>
</dbReference>
<keyword evidence="2" id="KW-0040">ANK repeat</keyword>
<name>I1REE7_GIBZE</name>
<organism evidence="4 6">
    <name type="scientific">Gibberella zeae (strain ATCC MYA-4620 / CBS 123657 / FGSC 9075 / NRRL 31084 / PH-1)</name>
    <name type="common">Wheat head blight fungus</name>
    <name type="synonym">Fusarium graminearum</name>
    <dbReference type="NCBI Taxonomy" id="229533"/>
    <lineage>
        <taxon>Eukaryota</taxon>
        <taxon>Fungi</taxon>
        <taxon>Dikarya</taxon>
        <taxon>Ascomycota</taxon>
        <taxon>Pezizomycotina</taxon>
        <taxon>Sordariomycetes</taxon>
        <taxon>Hypocreomycetidae</taxon>
        <taxon>Hypocreales</taxon>
        <taxon>Nectriaceae</taxon>
        <taxon>Fusarium</taxon>
    </lineage>
</organism>